<accession>A0A7R9FN05</accession>
<sequence>MNTLLPTTDYIGCIRIVYLCGVALIRALDSCNGNHVTKCRSLRIVADDTYAGCIRIVYFTRHLQEDTSTTPASTIQTPAPDLLGLFTDDGIFSAESGCSTDFWDTASSVRRPPPPAQLTDDTFGTQTDDMLVILAELERLDRPPEIRDGVQAPLGAQTDVTAVISQSEEGYNDVLAELELLDRLLCEYKRFISHPRCDHPDTFLQRERER</sequence>
<evidence type="ECO:0000313" key="1">
    <source>
        <dbReference type="EMBL" id="CAD7456449.1"/>
    </source>
</evidence>
<gene>
    <name evidence="1" type="ORF">TTEB3V08_LOCUS4477</name>
</gene>
<protein>
    <submittedName>
        <fullName evidence="1">Uncharacterized protein</fullName>
    </submittedName>
</protein>
<dbReference type="EMBL" id="OE001285">
    <property type="protein sequence ID" value="CAD7456449.1"/>
    <property type="molecule type" value="Genomic_DNA"/>
</dbReference>
<name>A0A7R9FN05_9NEOP</name>
<organism evidence="1">
    <name type="scientific">Timema tahoe</name>
    <dbReference type="NCBI Taxonomy" id="61484"/>
    <lineage>
        <taxon>Eukaryota</taxon>
        <taxon>Metazoa</taxon>
        <taxon>Ecdysozoa</taxon>
        <taxon>Arthropoda</taxon>
        <taxon>Hexapoda</taxon>
        <taxon>Insecta</taxon>
        <taxon>Pterygota</taxon>
        <taxon>Neoptera</taxon>
        <taxon>Polyneoptera</taxon>
        <taxon>Phasmatodea</taxon>
        <taxon>Timematodea</taxon>
        <taxon>Timematoidea</taxon>
        <taxon>Timematidae</taxon>
        <taxon>Timema</taxon>
    </lineage>
</organism>
<proteinExistence type="predicted"/>
<dbReference type="AlphaFoldDB" id="A0A7R9FN05"/>
<reference evidence="1" key="1">
    <citation type="submission" date="2020-11" db="EMBL/GenBank/DDBJ databases">
        <authorList>
            <person name="Tran Van P."/>
        </authorList>
    </citation>
    <scope>NUCLEOTIDE SEQUENCE</scope>
</reference>